<evidence type="ECO:0000256" key="3">
    <source>
        <dbReference type="ARBA" id="ARBA00022691"/>
    </source>
</evidence>
<feature type="domain" description="Release factor glutamine methyltransferase N-terminal" evidence="4">
    <location>
        <begin position="28"/>
        <end position="77"/>
    </location>
</feature>
<evidence type="ECO:0000256" key="1">
    <source>
        <dbReference type="ARBA" id="ARBA00022603"/>
    </source>
</evidence>
<name>A0A0B2WYZ5_METAS</name>
<organism evidence="5 6">
    <name type="scientific">Metarhizium album (strain ARSEF 1941)</name>
    <dbReference type="NCBI Taxonomy" id="1081103"/>
    <lineage>
        <taxon>Eukaryota</taxon>
        <taxon>Fungi</taxon>
        <taxon>Dikarya</taxon>
        <taxon>Ascomycota</taxon>
        <taxon>Pezizomycotina</taxon>
        <taxon>Sordariomycetes</taxon>
        <taxon>Hypocreomycetidae</taxon>
        <taxon>Hypocreales</taxon>
        <taxon>Clavicipitaceae</taxon>
        <taxon>Metarhizium</taxon>
    </lineage>
</organism>
<evidence type="ECO:0000259" key="4">
    <source>
        <dbReference type="Pfam" id="PF17827"/>
    </source>
</evidence>
<reference evidence="5 6" key="1">
    <citation type="journal article" date="2014" name="Proc. Natl. Acad. Sci. U.S.A.">
        <title>Trajectory and genomic determinants of fungal-pathogen speciation and host adaptation.</title>
        <authorList>
            <person name="Hu X."/>
            <person name="Xiao G."/>
            <person name="Zheng P."/>
            <person name="Shang Y."/>
            <person name="Su Y."/>
            <person name="Zhang X."/>
            <person name="Liu X."/>
            <person name="Zhan S."/>
            <person name="St Leger R.J."/>
            <person name="Wang C."/>
        </authorList>
    </citation>
    <scope>NUCLEOTIDE SEQUENCE [LARGE SCALE GENOMIC DNA]</scope>
    <source>
        <strain evidence="5 6">ARSEF 1941</strain>
    </source>
</reference>
<dbReference type="HOGENOM" id="CLU_018398_0_0_1"/>
<evidence type="ECO:0000256" key="2">
    <source>
        <dbReference type="ARBA" id="ARBA00022679"/>
    </source>
</evidence>
<protein>
    <submittedName>
        <fullName evidence="5">Modification methylase HemK</fullName>
    </submittedName>
</protein>
<dbReference type="PANTHER" id="PTHR18895:SF74">
    <property type="entry name" value="MTRF1L RELEASE FACTOR GLUTAMINE METHYLTRANSFERASE"/>
    <property type="match status" value="1"/>
</dbReference>
<sequence length="358" mass="40278">MPRLPSRLLRQARQHSPNLAALVPACRDIQSAQNELRWLTEYVTQTINTQSIVSKDQRLRSLCQRRRRGVPLQYILGSQPFGPLDIKCRSGVLIPRPETEAYTYHLVDLIKSGKLLPSRSSNDDDELSIVDLCTGTGCIPLLLYALLQPSFSRLRVRGVDISSQAISLAKLNIDHNTKLGNISVSQPDQTLNFLRGDIFKDQDVAPLTRNPCDILVSNPPYVSRKAWDLAQGRLSYSVRKYEPRLALVPHVDAPVPAGWQHEDVFYSRLLDLAMLLKPRVALLELGEEPQARRVLGCLFRHKIAKFVAVEVWRDWPDLTAADGEAGALVVEADDTSRRVLVKGSGEVRSILLRLRWDT</sequence>
<dbReference type="Proteomes" id="UP000030816">
    <property type="component" value="Unassembled WGS sequence"/>
</dbReference>
<dbReference type="RefSeq" id="XP_040682587.1">
    <property type="nucleotide sequence ID" value="XM_040819322.1"/>
</dbReference>
<dbReference type="SUPFAM" id="SSF53335">
    <property type="entry name" value="S-adenosyl-L-methionine-dependent methyltransferases"/>
    <property type="match status" value="1"/>
</dbReference>
<dbReference type="STRING" id="1081103.A0A0B2WYZ5"/>
<dbReference type="OrthoDB" id="269872at2759"/>
<dbReference type="InterPro" id="IPR050320">
    <property type="entry name" value="N5-glutamine_MTase"/>
</dbReference>
<dbReference type="PANTHER" id="PTHR18895">
    <property type="entry name" value="HEMK METHYLTRANSFERASE"/>
    <property type="match status" value="1"/>
</dbReference>
<dbReference type="GO" id="GO:0003676">
    <property type="term" value="F:nucleic acid binding"/>
    <property type="evidence" value="ECO:0007669"/>
    <property type="project" value="InterPro"/>
</dbReference>
<dbReference type="Gene3D" id="3.40.50.150">
    <property type="entry name" value="Vaccinia Virus protein VP39"/>
    <property type="match status" value="1"/>
</dbReference>
<gene>
    <name evidence="5" type="ORF">MAM_00523</name>
</gene>
<dbReference type="AlphaFoldDB" id="A0A0B2WYZ5"/>
<proteinExistence type="predicted"/>
<dbReference type="Gene3D" id="1.10.8.10">
    <property type="entry name" value="DNA helicase RuvA subunit, C-terminal domain"/>
    <property type="match status" value="1"/>
</dbReference>
<keyword evidence="2" id="KW-0808">Transferase</keyword>
<keyword evidence="1 5" id="KW-0489">Methyltransferase</keyword>
<dbReference type="GO" id="GO:0008276">
    <property type="term" value="F:protein methyltransferase activity"/>
    <property type="evidence" value="ECO:0007669"/>
    <property type="project" value="InterPro"/>
</dbReference>
<dbReference type="InterPro" id="IPR002052">
    <property type="entry name" value="DNA_methylase_N6_adenine_CS"/>
</dbReference>
<dbReference type="GO" id="GO:0032259">
    <property type="term" value="P:methylation"/>
    <property type="evidence" value="ECO:0007669"/>
    <property type="project" value="UniProtKB-KW"/>
</dbReference>
<dbReference type="InterPro" id="IPR029063">
    <property type="entry name" value="SAM-dependent_MTases_sf"/>
</dbReference>
<dbReference type="Pfam" id="PF17827">
    <property type="entry name" value="PrmC_N"/>
    <property type="match status" value="1"/>
</dbReference>
<accession>A0A0B2WYZ5</accession>
<evidence type="ECO:0000313" key="5">
    <source>
        <dbReference type="EMBL" id="KHO01522.1"/>
    </source>
</evidence>
<dbReference type="InterPro" id="IPR040758">
    <property type="entry name" value="PrmC_N"/>
</dbReference>
<dbReference type="NCBIfam" id="TIGR00536">
    <property type="entry name" value="hemK_fam"/>
    <property type="match status" value="1"/>
</dbReference>
<comment type="caution">
    <text evidence="5">The sequence shown here is derived from an EMBL/GenBank/DDBJ whole genome shotgun (WGS) entry which is preliminary data.</text>
</comment>
<dbReference type="GO" id="GO:0005739">
    <property type="term" value="C:mitochondrion"/>
    <property type="evidence" value="ECO:0007669"/>
    <property type="project" value="TreeGrafter"/>
</dbReference>
<evidence type="ECO:0000313" key="6">
    <source>
        <dbReference type="Proteomes" id="UP000030816"/>
    </source>
</evidence>
<dbReference type="CDD" id="cd02440">
    <property type="entry name" value="AdoMet_MTases"/>
    <property type="match status" value="1"/>
</dbReference>
<keyword evidence="6" id="KW-1185">Reference proteome</keyword>
<dbReference type="PROSITE" id="PS00092">
    <property type="entry name" value="N6_MTASE"/>
    <property type="match status" value="1"/>
</dbReference>
<dbReference type="InterPro" id="IPR004556">
    <property type="entry name" value="HemK-like"/>
</dbReference>
<dbReference type="GeneID" id="63734978"/>
<keyword evidence="3" id="KW-0949">S-adenosyl-L-methionine</keyword>
<dbReference type="EMBL" id="AZHE01000001">
    <property type="protein sequence ID" value="KHO01522.1"/>
    <property type="molecule type" value="Genomic_DNA"/>
</dbReference>